<reference evidence="1" key="1">
    <citation type="submission" date="2020-04" db="EMBL/GenBank/DDBJ databases">
        <authorList>
            <person name="Alioto T."/>
            <person name="Alioto T."/>
            <person name="Gomez Garrido J."/>
        </authorList>
    </citation>
    <scope>NUCLEOTIDE SEQUENCE</scope>
    <source>
        <strain evidence="1">A484AB</strain>
    </source>
</reference>
<evidence type="ECO:0000313" key="1">
    <source>
        <dbReference type="EMBL" id="CAB4029110.1"/>
    </source>
</evidence>
<sequence>VKGNQFHQNKIDELEKASENDINLFWKLLKNSTDDLESDKNFKNSPKDSEWYTHFEQLHCKHQISNKEHEEIIENLKHSENSKNLLDELDTEITTKKVFNAGKKIKIKKKTAYAIK</sequence>
<dbReference type="Proteomes" id="UP001152795">
    <property type="component" value="Unassembled WGS sequence"/>
</dbReference>
<proteinExistence type="predicted"/>
<dbReference type="AlphaFoldDB" id="A0A6S7JJE5"/>
<feature type="non-terminal residue" evidence="1">
    <location>
        <position position="1"/>
    </location>
</feature>
<organism evidence="1 2">
    <name type="scientific">Paramuricea clavata</name>
    <name type="common">Red gorgonian</name>
    <name type="synonym">Violescent sea-whip</name>
    <dbReference type="NCBI Taxonomy" id="317549"/>
    <lineage>
        <taxon>Eukaryota</taxon>
        <taxon>Metazoa</taxon>
        <taxon>Cnidaria</taxon>
        <taxon>Anthozoa</taxon>
        <taxon>Octocorallia</taxon>
        <taxon>Malacalcyonacea</taxon>
        <taxon>Plexauridae</taxon>
        <taxon>Paramuricea</taxon>
    </lineage>
</organism>
<protein>
    <submittedName>
        <fullName evidence="1">Uncharacterized protein</fullName>
    </submittedName>
</protein>
<comment type="caution">
    <text evidence="1">The sequence shown here is derived from an EMBL/GenBank/DDBJ whole genome shotgun (WGS) entry which is preliminary data.</text>
</comment>
<accession>A0A6S7JJE5</accession>
<gene>
    <name evidence="1" type="ORF">PACLA_8A073405</name>
</gene>
<keyword evidence="2" id="KW-1185">Reference proteome</keyword>
<dbReference type="EMBL" id="CACRXK020015947">
    <property type="protein sequence ID" value="CAB4029110.1"/>
    <property type="molecule type" value="Genomic_DNA"/>
</dbReference>
<name>A0A6S7JJE5_PARCT</name>
<dbReference type="OrthoDB" id="8063529at2759"/>
<evidence type="ECO:0000313" key="2">
    <source>
        <dbReference type="Proteomes" id="UP001152795"/>
    </source>
</evidence>